<dbReference type="InterPro" id="IPR011990">
    <property type="entry name" value="TPR-like_helical_dom_sf"/>
</dbReference>
<dbReference type="Gene3D" id="1.25.40.10">
    <property type="entry name" value="Tetratricopeptide repeat domain"/>
    <property type="match status" value="1"/>
</dbReference>
<feature type="region of interest" description="Disordered" evidence="2">
    <location>
        <begin position="509"/>
        <end position="540"/>
    </location>
</feature>
<reference evidence="3" key="1">
    <citation type="journal article" date="2020" name="Nat. Commun.">
        <title>Large-scale genome sequencing of mycorrhizal fungi provides insights into the early evolution of symbiotic traits.</title>
        <authorList>
            <person name="Miyauchi S."/>
            <person name="Kiss E."/>
            <person name="Kuo A."/>
            <person name="Drula E."/>
            <person name="Kohler A."/>
            <person name="Sanchez-Garcia M."/>
            <person name="Morin E."/>
            <person name="Andreopoulos B."/>
            <person name="Barry K.W."/>
            <person name="Bonito G."/>
            <person name="Buee M."/>
            <person name="Carver A."/>
            <person name="Chen C."/>
            <person name="Cichocki N."/>
            <person name="Clum A."/>
            <person name="Culley D."/>
            <person name="Crous P.W."/>
            <person name="Fauchery L."/>
            <person name="Girlanda M."/>
            <person name="Hayes R.D."/>
            <person name="Keri Z."/>
            <person name="LaButti K."/>
            <person name="Lipzen A."/>
            <person name="Lombard V."/>
            <person name="Magnuson J."/>
            <person name="Maillard F."/>
            <person name="Murat C."/>
            <person name="Nolan M."/>
            <person name="Ohm R.A."/>
            <person name="Pangilinan J."/>
            <person name="Pereira M.F."/>
            <person name="Perotto S."/>
            <person name="Peter M."/>
            <person name="Pfister S."/>
            <person name="Riley R."/>
            <person name="Sitrit Y."/>
            <person name="Stielow J.B."/>
            <person name="Szollosi G."/>
            <person name="Zifcakova L."/>
            <person name="Stursova M."/>
            <person name="Spatafora J.W."/>
            <person name="Tedersoo L."/>
            <person name="Vaario L.M."/>
            <person name="Yamada A."/>
            <person name="Yan M."/>
            <person name="Wang P."/>
            <person name="Xu J."/>
            <person name="Bruns T."/>
            <person name="Baldrian P."/>
            <person name="Vilgalys R."/>
            <person name="Dunand C."/>
            <person name="Henrissat B."/>
            <person name="Grigoriev I.V."/>
            <person name="Hibbett D."/>
            <person name="Nagy L.G."/>
            <person name="Martin F.M."/>
        </authorList>
    </citation>
    <scope>NUCLEOTIDE SEQUENCE</scope>
    <source>
        <strain evidence="3">UP504</strain>
    </source>
</reference>
<feature type="compositionally biased region" description="Polar residues" evidence="2">
    <location>
        <begin position="515"/>
        <end position="528"/>
    </location>
</feature>
<dbReference type="Proteomes" id="UP000886523">
    <property type="component" value="Unassembled WGS sequence"/>
</dbReference>
<evidence type="ECO:0000256" key="2">
    <source>
        <dbReference type="SAM" id="MobiDB-lite"/>
    </source>
</evidence>
<evidence type="ECO:0000313" key="3">
    <source>
        <dbReference type="EMBL" id="KAF9516187.1"/>
    </source>
</evidence>
<dbReference type="EMBL" id="MU128942">
    <property type="protein sequence ID" value="KAF9516187.1"/>
    <property type="molecule type" value="Genomic_DNA"/>
</dbReference>
<feature type="region of interest" description="Disordered" evidence="2">
    <location>
        <begin position="33"/>
        <end position="52"/>
    </location>
</feature>
<proteinExistence type="predicted"/>
<evidence type="ECO:0000256" key="1">
    <source>
        <dbReference type="PROSITE-ProRule" id="PRU00708"/>
    </source>
</evidence>
<dbReference type="PROSITE" id="PS51375">
    <property type="entry name" value="PPR"/>
    <property type="match status" value="1"/>
</dbReference>
<gene>
    <name evidence="3" type="ORF">BS47DRAFT_1484090</name>
</gene>
<comment type="caution">
    <text evidence="3">The sequence shown here is derived from an EMBL/GenBank/DDBJ whole genome shotgun (WGS) entry which is preliminary data.</text>
</comment>
<keyword evidence="4" id="KW-1185">Reference proteome</keyword>
<organism evidence="3 4">
    <name type="scientific">Hydnum rufescens UP504</name>
    <dbReference type="NCBI Taxonomy" id="1448309"/>
    <lineage>
        <taxon>Eukaryota</taxon>
        <taxon>Fungi</taxon>
        <taxon>Dikarya</taxon>
        <taxon>Basidiomycota</taxon>
        <taxon>Agaricomycotina</taxon>
        <taxon>Agaricomycetes</taxon>
        <taxon>Cantharellales</taxon>
        <taxon>Hydnaceae</taxon>
        <taxon>Hydnum</taxon>
    </lineage>
</organism>
<sequence>MLCIFSSLTRRQLGHGLITREFHAQFSLHVNDVDDTAEPESPASTSGASTRPRYERHWAYRELMQIIGSPHENATPDQTWLVYKELMDSSLPDKDSIPLHVHQSALRRCIPSTFAVRREARQRASTPLQHSPTLAAYYPYENRTSAVMENIRRVGYTADKKDYHLILNHYAAVGNVQGSLDLFDDLLDAGHTPDAQTYSYVLLCFARKIALGATITKRHTAVYPLIAEKCNELMLDMQMRNITPTPFILDLCTRVIGTTGSLEAFQRLLESVYGVDLDQPDSVPASFLTKYQQHVASGANPTVPHVSTATLNTIIRLLGDAREPSLSKIVSAFETLTAPLPEIRTPAQAYGYADADDDDPYLAPPSSDITLPQRQPAQPNSQTYTYLIQYAAKMGNKILARHFLHLALQDEKDQSERLRLQIVEILRGPRETGIDITPETAELIRALPHPTVSVNVTMFKIIYRLADDWTDVGLMAWLQYHERSSIRTKQKYSEFMRALLAALDSVLSEREPENSDSVESPEGGSQPSEGAPSEPEVENQSSFDLRAHLAVVRRQTFDLRQHIAVTNRNENSVAHHLIPKTNPAVDRLISRQIMRTVRTSDLEASDGEKGRAKVNAMSHMTQEMVERARHEWHLKLGRRRMVHSPETFSKGKKS</sequence>
<dbReference type="InterPro" id="IPR002885">
    <property type="entry name" value="PPR_rpt"/>
</dbReference>
<dbReference type="OrthoDB" id="276151at2759"/>
<dbReference type="AlphaFoldDB" id="A0A9P6DWB3"/>
<evidence type="ECO:0008006" key="5">
    <source>
        <dbReference type="Google" id="ProtNLM"/>
    </source>
</evidence>
<accession>A0A9P6DWB3</accession>
<evidence type="ECO:0000313" key="4">
    <source>
        <dbReference type="Proteomes" id="UP000886523"/>
    </source>
</evidence>
<feature type="repeat" description="PPR" evidence="1">
    <location>
        <begin position="159"/>
        <end position="193"/>
    </location>
</feature>
<name>A0A9P6DWB3_9AGAM</name>
<protein>
    <recommendedName>
        <fullName evidence="5">Pentatricopeptide repeat protein</fullName>
    </recommendedName>
</protein>